<dbReference type="InterPro" id="IPR007194">
    <property type="entry name" value="TRAPP_component"/>
</dbReference>
<keyword evidence="4 8" id="KW-0813">Transport</keyword>
<dbReference type="Gene3D" id="3.30.1380.20">
    <property type="entry name" value="Trafficking protein particle complex subunit 3"/>
    <property type="match status" value="1"/>
</dbReference>
<comment type="subcellular location">
    <subcellularLocation>
        <location evidence="2">Endoplasmic reticulum</location>
    </subcellularLocation>
    <subcellularLocation>
        <location evidence="1 8">Golgi apparatus</location>
        <location evidence="1 8">cis-Golgi network</location>
    </subcellularLocation>
</comment>
<evidence type="ECO:0000256" key="8">
    <source>
        <dbReference type="PIRNR" id="PIRNR017479"/>
    </source>
</evidence>
<comment type="function">
    <text evidence="8">May play a role in vesicular transport from endoplasmic reticulum to Golgi.</text>
</comment>
<evidence type="ECO:0000256" key="5">
    <source>
        <dbReference type="ARBA" id="ARBA00022824"/>
    </source>
</evidence>
<evidence type="ECO:0000256" key="3">
    <source>
        <dbReference type="ARBA" id="ARBA00006218"/>
    </source>
</evidence>
<dbReference type="GO" id="GO:1990070">
    <property type="term" value="C:TRAPPI protein complex"/>
    <property type="evidence" value="ECO:0007669"/>
    <property type="project" value="TreeGrafter"/>
</dbReference>
<comment type="caution">
    <text evidence="9">The sequence shown here is derived from an EMBL/GenBank/DDBJ whole genome shotgun (WGS) entry which is preliminary data.</text>
</comment>
<comment type="similarity">
    <text evidence="3 8">Belongs to the TRAPP small subunits family. BET3 subfamily.</text>
</comment>
<dbReference type="PANTHER" id="PTHR20902:SF0">
    <property type="entry name" value="TRAFFICKING PROTEIN PARTICLE COMPLEX SUBUNIT 5"/>
    <property type="match status" value="1"/>
</dbReference>
<comment type="subunit">
    <text evidence="8">Part of the multisubunit TRAPP (transport protein particle) complex.</text>
</comment>
<keyword evidence="10" id="KW-1185">Reference proteome</keyword>
<reference evidence="9 10" key="1">
    <citation type="journal article" date="2018" name="Sci. Rep.">
        <title>Genomic signatures of local adaptation to the degree of environmental predictability in rotifers.</title>
        <authorList>
            <person name="Franch-Gras L."/>
            <person name="Hahn C."/>
            <person name="Garcia-Roger E.M."/>
            <person name="Carmona M.J."/>
            <person name="Serra M."/>
            <person name="Gomez A."/>
        </authorList>
    </citation>
    <scope>NUCLEOTIDE SEQUENCE [LARGE SCALE GENOMIC DNA]</scope>
    <source>
        <strain evidence="9">HYR1</strain>
    </source>
</reference>
<evidence type="ECO:0000256" key="7">
    <source>
        <dbReference type="ARBA" id="ARBA00023034"/>
    </source>
</evidence>
<dbReference type="GO" id="GO:0006888">
    <property type="term" value="P:endoplasmic reticulum to Golgi vesicle-mediated transport"/>
    <property type="evidence" value="ECO:0007669"/>
    <property type="project" value="TreeGrafter"/>
</dbReference>
<dbReference type="SUPFAM" id="SSF111126">
    <property type="entry name" value="Ligand-binding domain in the NO signalling and Golgi transport"/>
    <property type="match status" value="1"/>
</dbReference>
<dbReference type="STRING" id="10195.A0A3M7SSG3"/>
<keyword evidence="5 8" id="KW-0256">Endoplasmic reticulum</keyword>
<dbReference type="InterPro" id="IPR016696">
    <property type="entry name" value="TRAPP-I_su5"/>
</dbReference>
<evidence type="ECO:0000313" key="10">
    <source>
        <dbReference type="Proteomes" id="UP000276133"/>
    </source>
</evidence>
<dbReference type="AlphaFoldDB" id="A0A3M7SSG3"/>
<protein>
    <recommendedName>
        <fullName evidence="8">Trafficking protein particle complex subunit 5</fullName>
    </recommendedName>
</protein>
<dbReference type="PIRSF" id="PIRSF017479">
    <property type="entry name" value="TRAPP_I_complex_Trs31"/>
    <property type="match status" value="1"/>
</dbReference>
<evidence type="ECO:0000256" key="4">
    <source>
        <dbReference type="ARBA" id="ARBA00022448"/>
    </source>
</evidence>
<dbReference type="Pfam" id="PF04051">
    <property type="entry name" value="TRAPP"/>
    <property type="match status" value="1"/>
</dbReference>
<proteinExistence type="inferred from homology"/>
<dbReference type="GO" id="GO:1990072">
    <property type="term" value="C:TRAPPIII protein complex"/>
    <property type="evidence" value="ECO:0007669"/>
    <property type="project" value="TreeGrafter"/>
</dbReference>
<dbReference type="InterPro" id="IPR024096">
    <property type="entry name" value="NO_sig/Golgi_transp_ligand-bd"/>
</dbReference>
<sequence>MDSENVKPSCLDKSIPKQRGEINLSTYAFLIAEMVIYSNKQSNDITDFKSRMAEFGRFIGVRLLDLTYYRDRNNKREVKFLEQMNFIKKYVWKSIYGKEADKLERDYSDPLIYYIMEKDPIINKFLPNDRLNFSCAYLNAGIIEAILNESNFPCKTDIIHSDGWVYYTIKFDKSVVSK</sequence>
<dbReference type="CDD" id="cd14943">
    <property type="entry name" value="TRAPPC5_Trs31"/>
    <property type="match status" value="1"/>
</dbReference>
<dbReference type="OrthoDB" id="10254842at2759"/>
<dbReference type="GO" id="GO:0005783">
    <property type="term" value="C:endoplasmic reticulum"/>
    <property type="evidence" value="ECO:0007669"/>
    <property type="project" value="UniProtKB-SubCell"/>
</dbReference>
<dbReference type="PANTHER" id="PTHR20902">
    <property type="entry name" value="41-2 PROTEIN ANTIGEN-RELATED"/>
    <property type="match status" value="1"/>
</dbReference>
<dbReference type="EMBL" id="REGN01000862">
    <property type="protein sequence ID" value="RNA38498.1"/>
    <property type="molecule type" value="Genomic_DNA"/>
</dbReference>
<organism evidence="9 10">
    <name type="scientific">Brachionus plicatilis</name>
    <name type="common">Marine rotifer</name>
    <name type="synonym">Brachionus muelleri</name>
    <dbReference type="NCBI Taxonomy" id="10195"/>
    <lineage>
        <taxon>Eukaryota</taxon>
        <taxon>Metazoa</taxon>
        <taxon>Spiralia</taxon>
        <taxon>Gnathifera</taxon>
        <taxon>Rotifera</taxon>
        <taxon>Eurotatoria</taxon>
        <taxon>Monogononta</taxon>
        <taxon>Pseudotrocha</taxon>
        <taxon>Ploima</taxon>
        <taxon>Brachionidae</taxon>
        <taxon>Brachionus</taxon>
    </lineage>
</organism>
<keyword evidence="6 8" id="KW-0931">ER-Golgi transport</keyword>
<dbReference type="GO" id="GO:1990071">
    <property type="term" value="C:TRAPPII protein complex"/>
    <property type="evidence" value="ECO:0007669"/>
    <property type="project" value="TreeGrafter"/>
</dbReference>
<evidence type="ECO:0000256" key="1">
    <source>
        <dbReference type="ARBA" id="ARBA00004222"/>
    </source>
</evidence>
<keyword evidence="7 8" id="KW-0333">Golgi apparatus</keyword>
<evidence type="ECO:0000313" key="9">
    <source>
        <dbReference type="EMBL" id="RNA38498.1"/>
    </source>
</evidence>
<evidence type="ECO:0000256" key="6">
    <source>
        <dbReference type="ARBA" id="ARBA00022892"/>
    </source>
</evidence>
<dbReference type="Proteomes" id="UP000276133">
    <property type="component" value="Unassembled WGS sequence"/>
</dbReference>
<accession>A0A3M7SSG3</accession>
<name>A0A3M7SSG3_BRAPC</name>
<evidence type="ECO:0000256" key="2">
    <source>
        <dbReference type="ARBA" id="ARBA00004240"/>
    </source>
</evidence>
<gene>
    <name evidence="9" type="ORF">BpHYR1_039270</name>
</gene>